<feature type="transmembrane region" description="Helical" evidence="1">
    <location>
        <begin position="41"/>
        <end position="62"/>
    </location>
</feature>
<evidence type="ECO:0000313" key="2">
    <source>
        <dbReference type="EMBL" id="MBB4800270.1"/>
    </source>
</evidence>
<comment type="caution">
    <text evidence="2">The sequence shown here is derived from an EMBL/GenBank/DDBJ whole genome shotgun (WGS) entry which is preliminary data.</text>
</comment>
<dbReference type="Proteomes" id="UP000561681">
    <property type="component" value="Unassembled WGS sequence"/>
</dbReference>
<dbReference type="AlphaFoldDB" id="A0A7W7N531"/>
<accession>A0A7W7N531</accession>
<reference evidence="2 3" key="1">
    <citation type="submission" date="2020-08" db="EMBL/GenBank/DDBJ databases">
        <title>Functional genomics of gut bacteria from endangered species of beetles.</title>
        <authorList>
            <person name="Carlos-Shanley C."/>
        </authorList>
    </citation>
    <scope>NUCLEOTIDE SEQUENCE [LARGE SCALE GENOMIC DNA]</scope>
    <source>
        <strain evidence="2 3">S00142</strain>
    </source>
</reference>
<dbReference type="RefSeq" id="WP_184157874.1">
    <property type="nucleotide sequence ID" value="NZ_JACHLD010000001.1"/>
</dbReference>
<feature type="transmembrane region" description="Helical" evidence="1">
    <location>
        <begin position="5"/>
        <end position="21"/>
    </location>
</feature>
<gene>
    <name evidence="2" type="ORF">HNP37_000309</name>
</gene>
<evidence type="ECO:0000256" key="1">
    <source>
        <dbReference type="SAM" id="Phobius"/>
    </source>
</evidence>
<keyword evidence="3" id="KW-1185">Reference proteome</keyword>
<sequence>MSIFWGIIGGAFFGWIIFLLYNSRSKGLRATTTVDLKTAEVLYYTFFTILIFFCLWSLSLALKMKIVILTSSNLIIKYPFFFLKKTICLGDIDKILEKDYKVKPNVNGTVYNVHEGKEAVIQLFSGKKVKINSFEIYEYKDLMRKLYIAKSRYKYLNL</sequence>
<organism evidence="2 3">
    <name type="scientific">Flavobacterium nitrogenifigens</name>
    <dbReference type="NCBI Taxonomy" id="1617283"/>
    <lineage>
        <taxon>Bacteria</taxon>
        <taxon>Pseudomonadati</taxon>
        <taxon>Bacteroidota</taxon>
        <taxon>Flavobacteriia</taxon>
        <taxon>Flavobacteriales</taxon>
        <taxon>Flavobacteriaceae</taxon>
        <taxon>Flavobacterium</taxon>
    </lineage>
</organism>
<keyword evidence="1" id="KW-0472">Membrane</keyword>
<evidence type="ECO:0000313" key="3">
    <source>
        <dbReference type="Proteomes" id="UP000561681"/>
    </source>
</evidence>
<protein>
    <submittedName>
        <fullName evidence="2">Uncharacterized protein</fullName>
    </submittedName>
</protein>
<name>A0A7W7N531_9FLAO</name>
<keyword evidence="1" id="KW-1133">Transmembrane helix</keyword>
<keyword evidence="1" id="KW-0812">Transmembrane</keyword>
<dbReference type="EMBL" id="JACHLD010000001">
    <property type="protein sequence ID" value="MBB4800270.1"/>
    <property type="molecule type" value="Genomic_DNA"/>
</dbReference>
<proteinExistence type="predicted"/>